<proteinExistence type="predicted"/>
<dbReference type="PANTHER" id="PTHR43103">
    <property type="entry name" value="NUCLEOSIDE-DIPHOSPHATE-SUGAR EPIMERASE"/>
    <property type="match status" value="1"/>
</dbReference>
<dbReference type="InterPro" id="IPR036291">
    <property type="entry name" value="NAD(P)-bd_dom_sf"/>
</dbReference>
<dbReference type="PANTHER" id="PTHR43103:SF6">
    <property type="entry name" value="PUTATIVE-RELATED"/>
    <property type="match status" value="1"/>
</dbReference>
<dbReference type="AlphaFoldDB" id="A0A6A6TC34"/>
<organism evidence="2 3">
    <name type="scientific">Lophiostoma macrostomum CBS 122681</name>
    <dbReference type="NCBI Taxonomy" id="1314788"/>
    <lineage>
        <taxon>Eukaryota</taxon>
        <taxon>Fungi</taxon>
        <taxon>Dikarya</taxon>
        <taxon>Ascomycota</taxon>
        <taxon>Pezizomycotina</taxon>
        <taxon>Dothideomycetes</taxon>
        <taxon>Pleosporomycetidae</taxon>
        <taxon>Pleosporales</taxon>
        <taxon>Lophiostomataceae</taxon>
        <taxon>Lophiostoma</taxon>
    </lineage>
</organism>
<evidence type="ECO:0000259" key="1">
    <source>
        <dbReference type="Pfam" id="PF01370"/>
    </source>
</evidence>
<gene>
    <name evidence="2" type="ORF">K491DRAFT_595106</name>
</gene>
<protein>
    <submittedName>
        <fullName evidence="2">NAD(P)-binding protein</fullName>
    </submittedName>
</protein>
<sequence>MSDFEKQGQRIVFTGGSGVAGRHVIGKLLEYGHEILNIDLHPLDNPDVHTMKADLTDGAQAFNSLSSHFRATEPFLEPIQRLDAVIHFAGTYPNTKRTTAIPRPLIVPDNELYRINTLSSYNIIESACKLGIPKLIIASSITTYGITYAEGDASYAYFPVDENHPTCPMDVYAASKLCVETTAASFARRFPGTDIYILRIGAVITPDRFETAFKLYVEEPEKWKVHGWSYVDARDLGNMCHAGLMTDGLGFQVFNAVNDDITNDEPSEEFLSRVCPRTRLVRPMGTFEAPITNRKMKEMLGFEEEYGWRRVLDK</sequence>
<keyword evidence="3" id="KW-1185">Reference proteome</keyword>
<reference evidence="2" key="1">
    <citation type="journal article" date="2020" name="Stud. Mycol.">
        <title>101 Dothideomycetes genomes: a test case for predicting lifestyles and emergence of pathogens.</title>
        <authorList>
            <person name="Haridas S."/>
            <person name="Albert R."/>
            <person name="Binder M."/>
            <person name="Bloem J."/>
            <person name="Labutti K."/>
            <person name="Salamov A."/>
            <person name="Andreopoulos B."/>
            <person name="Baker S."/>
            <person name="Barry K."/>
            <person name="Bills G."/>
            <person name="Bluhm B."/>
            <person name="Cannon C."/>
            <person name="Castanera R."/>
            <person name="Culley D."/>
            <person name="Daum C."/>
            <person name="Ezra D."/>
            <person name="Gonzalez J."/>
            <person name="Henrissat B."/>
            <person name="Kuo A."/>
            <person name="Liang C."/>
            <person name="Lipzen A."/>
            <person name="Lutzoni F."/>
            <person name="Magnuson J."/>
            <person name="Mondo S."/>
            <person name="Nolan M."/>
            <person name="Ohm R."/>
            <person name="Pangilinan J."/>
            <person name="Park H.-J."/>
            <person name="Ramirez L."/>
            <person name="Alfaro M."/>
            <person name="Sun H."/>
            <person name="Tritt A."/>
            <person name="Yoshinaga Y."/>
            <person name="Zwiers L.-H."/>
            <person name="Turgeon B."/>
            <person name="Goodwin S."/>
            <person name="Spatafora J."/>
            <person name="Crous P."/>
            <person name="Grigoriev I."/>
        </authorList>
    </citation>
    <scope>NUCLEOTIDE SEQUENCE</scope>
    <source>
        <strain evidence="2">CBS 122681</strain>
    </source>
</reference>
<dbReference type="SUPFAM" id="SSF51735">
    <property type="entry name" value="NAD(P)-binding Rossmann-fold domains"/>
    <property type="match status" value="1"/>
</dbReference>
<dbReference type="Pfam" id="PF01370">
    <property type="entry name" value="Epimerase"/>
    <property type="match status" value="1"/>
</dbReference>
<name>A0A6A6TC34_9PLEO</name>
<dbReference type="EMBL" id="MU004326">
    <property type="protein sequence ID" value="KAF2657360.1"/>
    <property type="molecule type" value="Genomic_DNA"/>
</dbReference>
<accession>A0A6A6TC34</accession>
<evidence type="ECO:0000313" key="3">
    <source>
        <dbReference type="Proteomes" id="UP000799324"/>
    </source>
</evidence>
<dbReference type="Gene3D" id="3.40.50.720">
    <property type="entry name" value="NAD(P)-binding Rossmann-like Domain"/>
    <property type="match status" value="1"/>
</dbReference>
<dbReference type="Proteomes" id="UP000799324">
    <property type="component" value="Unassembled WGS sequence"/>
</dbReference>
<dbReference type="InterPro" id="IPR001509">
    <property type="entry name" value="Epimerase_deHydtase"/>
</dbReference>
<dbReference type="OrthoDB" id="202470at2759"/>
<feature type="domain" description="NAD-dependent epimerase/dehydratase" evidence="1">
    <location>
        <begin position="11"/>
        <end position="210"/>
    </location>
</feature>
<evidence type="ECO:0000313" key="2">
    <source>
        <dbReference type="EMBL" id="KAF2657360.1"/>
    </source>
</evidence>